<dbReference type="SUPFAM" id="SSF102031">
    <property type="entry name" value="AXH domain"/>
    <property type="match status" value="1"/>
</dbReference>
<reference evidence="11" key="3">
    <citation type="submission" date="2025-09" db="UniProtKB">
        <authorList>
            <consortium name="Ensembl"/>
        </authorList>
    </citation>
    <scope>IDENTIFICATION</scope>
</reference>
<keyword evidence="3" id="KW-0678">Repressor</keyword>
<feature type="compositionally biased region" description="Low complexity" evidence="9">
    <location>
        <begin position="84"/>
        <end position="93"/>
    </location>
</feature>
<reference evidence="11 12" key="1">
    <citation type="submission" date="2019-04" db="EMBL/GenBank/DDBJ databases">
        <authorList>
            <consortium name="Wellcome Sanger Institute Data Sharing"/>
        </authorList>
    </citation>
    <scope>NUCLEOTIDE SEQUENCE [LARGE SCALE GENOMIC DNA]</scope>
</reference>
<keyword evidence="7" id="KW-0804">Transcription</keyword>
<dbReference type="OrthoDB" id="10000452at2759"/>
<organism evidence="11 12">
    <name type="scientific">Scleropages formosus</name>
    <name type="common">Asian bonytongue</name>
    <name type="synonym">Osteoglossum formosum</name>
    <dbReference type="NCBI Taxonomy" id="113540"/>
    <lineage>
        <taxon>Eukaryota</taxon>
        <taxon>Metazoa</taxon>
        <taxon>Chordata</taxon>
        <taxon>Craniata</taxon>
        <taxon>Vertebrata</taxon>
        <taxon>Euteleostomi</taxon>
        <taxon>Actinopterygii</taxon>
        <taxon>Neopterygii</taxon>
        <taxon>Teleostei</taxon>
        <taxon>Osteoglossocephala</taxon>
        <taxon>Osteoglossomorpha</taxon>
        <taxon>Osteoglossiformes</taxon>
        <taxon>Osteoglossidae</taxon>
        <taxon>Scleropages</taxon>
    </lineage>
</organism>
<evidence type="ECO:0000256" key="1">
    <source>
        <dbReference type="ARBA" id="ARBA00004123"/>
    </source>
</evidence>
<dbReference type="CTD" id="565841"/>
<dbReference type="Ensembl" id="ENSSFOT00015000178.2">
    <property type="protein sequence ID" value="ENSSFOP00015000154.1"/>
    <property type="gene ID" value="ENSSFOG00015000179.2"/>
</dbReference>
<comment type="similarity">
    <text evidence="2">Belongs to the ATXN1 family.</text>
</comment>
<keyword evidence="12" id="KW-1185">Reference proteome</keyword>
<evidence type="ECO:0000256" key="2">
    <source>
        <dbReference type="ARBA" id="ARBA00007348"/>
    </source>
</evidence>
<gene>
    <name evidence="11" type="primary">ATXN1</name>
    <name evidence="11" type="synonym">atxn1b</name>
</gene>
<feature type="domain" description="AXH" evidence="10">
    <location>
        <begin position="548"/>
        <end position="679"/>
    </location>
</feature>
<evidence type="ECO:0000259" key="10">
    <source>
        <dbReference type="PROSITE" id="PS51148"/>
    </source>
</evidence>
<feature type="region of interest" description="Disordered" evidence="9">
    <location>
        <begin position="57"/>
        <end position="97"/>
    </location>
</feature>
<feature type="region of interest" description="Disordered" evidence="9">
    <location>
        <begin position="691"/>
        <end position="741"/>
    </location>
</feature>
<dbReference type="GeneTree" id="ENSGT00390000005939"/>
<dbReference type="Proteomes" id="UP000694397">
    <property type="component" value="Chromosome 18"/>
</dbReference>
<dbReference type="InterPro" id="IPR020997">
    <property type="entry name" value="Ataxin-1_N"/>
</dbReference>
<dbReference type="GO" id="GO:0003723">
    <property type="term" value="F:RNA binding"/>
    <property type="evidence" value="ECO:0007669"/>
    <property type="project" value="InterPro"/>
</dbReference>
<keyword evidence="6" id="KW-0238">DNA-binding</keyword>
<evidence type="ECO:0000256" key="6">
    <source>
        <dbReference type="ARBA" id="ARBA00023125"/>
    </source>
</evidence>
<dbReference type="Pfam" id="PF08517">
    <property type="entry name" value="AXH"/>
    <property type="match status" value="1"/>
</dbReference>
<keyword evidence="5" id="KW-0805">Transcription regulation</keyword>
<sequence length="815" mass="85650">MKSNQERSNECLPPKKREILASNLVSEEKPVVVVPANESQRGEHLGWLANVAAGQGGGVHTSIPADSDSPSYKPLPMTAEHFPSSSSSSSSLSRLPASGTVVTPLPAVYSSPFSQQDGTIQYAQLPPSLQLVGPAYTGPYTGYISSQVVSPVATLASTTSAQHAHLEGYAATVISQTSRTEQPQQLSGSLGVLGSGAASPLPHSVHPTSQYIQVATSPLNVTARAVSAPTTHVPLHLQHSPAVIPHALTLAPSQVVVQYTEGPTTKKEEGQAELLNGETEKGRHCDLLPEANQAKQSFAVKGAASQQHHYETQQVLLPADYAKDTAGLRASLMLLPNSRSSRSDAETGPNKLASSIRHSEKSGHILGKPISRASPFSFTSPEGPKVPVAALSPRTVIQTTQSATEQVPVGLPATSFYPATQPPIIGYIAGGGPPTPQPLSYHPGLPQQLLIPASQHLLIPVSSSGAAELEPTPSAASTHQPLAAAAVPQAYVTATLPRCDPFGSSEHPPPAPYHHTGAMVQTELHLPVISSATAASVFTSPLPPPASPLSATCPSLPPYFMKGSIIQLADGKLKRVEDLKTEDFIQSAEISSELKIDSSTVERIEGSQTPNSAIIQFAVGEHKAQVSVEVLVEYPFFVFGQGWSSCSPDRTTQLLELSCAKLSVGDVCISLTLKNSKNGSLKSCQTLEAAGNGSNGPLLKSPKTDRQCRSGGSHPGGRENGKDQWVGRAGGPSEATSTQANGEFTCKEKNILLPESPSAEPGGNHKVAGRKRRWSAPEGRKVERIAKEPTLTLPKPSFVSQEVKNCIEGRSIIGK</sequence>
<dbReference type="KEGG" id="sfm:108940667"/>
<dbReference type="Pfam" id="PF12547">
    <property type="entry name" value="ATXN-1_C"/>
    <property type="match status" value="1"/>
</dbReference>
<evidence type="ECO:0000256" key="4">
    <source>
        <dbReference type="ARBA" id="ARBA00022553"/>
    </source>
</evidence>
<feature type="region of interest" description="Disordered" evidence="9">
    <location>
        <begin position="338"/>
        <end position="360"/>
    </location>
</feature>
<dbReference type="GO" id="GO:0007399">
    <property type="term" value="P:nervous system development"/>
    <property type="evidence" value="ECO:0007669"/>
    <property type="project" value="TreeGrafter"/>
</dbReference>
<evidence type="ECO:0000313" key="12">
    <source>
        <dbReference type="Proteomes" id="UP000694397"/>
    </source>
</evidence>
<evidence type="ECO:0000256" key="3">
    <source>
        <dbReference type="ARBA" id="ARBA00022491"/>
    </source>
</evidence>
<protein>
    <submittedName>
        <fullName evidence="11">Ataxin 1</fullName>
    </submittedName>
</protein>
<keyword evidence="4" id="KW-0597">Phosphoprotein</keyword>
<proteinExistence type="inferred from homology"/>
<dbReference type="GO" id="GO:0005634">
    <property type="term" value="C:nucleus"/>
    <property type="evidence" value="ECO:0007669"/>
    <property type="project" value="UniProtKB-SubCell"/>
</dbReference>
<accession>A0A8C9QP07</accession>
<dbReference type="GO" id="GO:0003677">
    <property type="term" value="F:DNA binding"/>
    <property type="evidence" value="ECO:0007669"/>
    <property type="project" value="UniProtKB-KW"/>
</dbReference>
<dbReference type="PROSITE" id="PS51148">
    <property type="entry name" value="AXH"/>
    <property type="match status" value="1"/>
</dbReference>
<keyword evidence="8" id="KW-0539">Nucleus</keyword>
<dbReference type="InterPro" id="IPR003652">
    <property type="entry name" value="Ataxin_AXH_dom"/>
</dbReference>
<dbReference type="InterPro" id="IPR036096">
    <property type="entry name" value="Ataxin_AXH_dom_sf"/>
</dbReference>
<evidence type="ECO:0000256" key="5">
    <source>
        <dbReference type="ARBA" id="ARBA00023015"/>
    </source>
</evidence>
<dbReference type="SMART" id="SM00536">
    <property type="entry name" value="AXH"/>
    <property type="match status" value="1"/>
</dbReference>
<dbReference type="GO" id="GO:0000122">
    <property type="term" value="P:negative regulation of transcription by RNA polymerase II"/>
    <property type="evidence" value="ECO:0007669"/>
    <property type="project" value="TreeGrafter"/>
</dbReference>
<feature type="region of interest" description="Disordered" evidence="9">
    <location>
        <begin position="753"/>
        <end position="782"/>
    </location>
</feature>
<evidence type="ECO:0000256" key="7">
    <source>
        <dbReference type="ARBA" id="ARBA00023163"/>
    </source>
</evidence>
<evidence type="ECO:0000313" key="11">
    <source>
        <dbReference type="Ensembl" id="ENSSFOP00015000154.1"/>
    </source>
</evidence>
<dbReference type="PANTHER" id="PTHR13392">
    <property type="entry name" value="ATAXIN 1"/>
    <property type="match status" value="1"/>
</dbReference>
<comment type="subcellular location">
    <subcellularLocation>
        <location evidence="1">Nucleus</location>
    </subcellularLocation>
</comment>
<dbReference type="PANTHER" id="PTHR13392:SF5">
    <property type="entry name" value="ATAXIN-1"/>
    <property type="match status" value="1"/>
</dbReference>
<evidence type="ECO:0000256" key="8">
    <source>
        <dbReference type="ARBA" id="ARBA00023242"/>
    </source>
</evidence>
<reference evidence="11" key="2">
    <citation type="submission" date="2025-08" db="UniProtKB">
        <authorList>
            <consortium name="Ensembl"/>
        </authorList>
    </citation>
    <scope>IDENTIFICATION</scope>
</reference>
<name>A0A8C9QP07_SCLFO</name>
<dbReference type="InterPro" id="IPR043404">
    <property type="entry name" value="ATAXIN1-like"/>
</dbReference>
<dbReference type="AlphaFoldDB" id="A0A8C9QP07"/>
<evidence type="ECO:0000256" key="9">
    <source>
        <dbReference type="SAM" id="MobiDB-lite"/>
    </source>
</evidence>